<sequence length="57" mass="6849">MPALRVSVHKIFTPSEPFFFHNLSFGEHIFRLLDIRYVRRMDKERADREQGENDLSV</sequence>
<accession>A0ABP3IBP2</accession>
<proteinExistence type="predicted"/>
<gene>
    <name evidence="1" type="ORF">GCM10008933_29370</name>
</gene>
<reference evidence="2" key="1">
    <citation type="journal article" date="2019" name="Int. J. Syst. Evol. Microbiol.">
        <title>The Global Catalogue of Microorganisms (GCM) 10K type strain sequencing project: providing services to taxonomists for standard genome sequencing and annotation.</title>
        <authorList>
            <consortium name="The Broad Institute Genomics Platform"/>
            <consortium name="The Broad Institute Genome Sequencing Center for Infectious Disease"/>
            <person name="Wu L."/>
            <person name="Ma J."/>
        </authorList>
    </citation>
    <scope>NUCLEOTIDE SEQUENCE [LARGE SCALE GENOMIC DNA]</scope>
    <source>
        <strain evidence="2">JCM 12774</strain>
    </source>
</reference>
<name>A0ABP3IBP2_9BACL</name>
<keyword evidence="2" id="KW-1185">Reference proteome</keyword>
<evidence type="ECO:0000313" key="1">
    <source>
        <dbReference type="EMBL" id="GAA0396957.1"/>
    </source>
</evidence>
<evidence type="ECO:0000313" key="2">
    <source>
        <dbReference type="Proteomes" id="UP001500340"/>
    </source>
</evidence>
<protein>
    <submittedName>
        <fullName evidence="1">Uncharacterized protein</fullName>
    </submittedName>
</protein>
<dbReference type="Proteomes" id="UP001500340">
    <property type="component" value="Unassembled WGS sequence"/>
</dbReference>
<comment type="caution">
    <text evidence="1">The sequence shown here is derived from an EMBL/GenBank/DDBJ whole genome shotgun (WGS) entry which is preliminary data.</text>
</comment>
<dbReference type="EMBL" id="BAAACX010000013">
    <property type="protein sequence ID" value="GAA0396957.1"/>
    <property type="molecule type" value="Genomic_DNA"/>
</dbReference>
<organism evidence="1 2">
    <name type="scientific">Paenibacillus motobuensis</name>
    <dbReference type="NCBI Taxonomy" id="295324"/>
    <lineage>
        <taxon>Bacteria</taxon>
        <taxon>Bacillati</taxon>
        <taxon>Bacillota</taxon>
        <taxon>Bacilli</taxon>
        <taxon>Bacillales</taxon>
        <taxon>Paenibacillaceae</taxon>
        <taxon>Paenibacillus</taxon>
    </lineage>
</organism>